<dbReference type="PROSITE" id="PS00109">
    <property type="entry name" value="PROTEIN_KINASE_TYR"/>
    <property type="match status" value="1"/>
</dbReference>
<organism evidence="2 3">
    <name type="scientific">Allacma fusca</name>
    <dbReference type="NCBI Taxonomy" id="39272"/>
    <lineage>
        <taxon>Eukaryota</taxon>
        <taxon>Metazoa</taxon>
        <taxon>Ecdysozoa</taxon>
        <taxon>Arthropoda</taxon>
        <taxon>Hexapoda</taxon>
        <taxon>Collembola</taxon>
        <taxon>Symphypleona</taxon>
        <taxon>Sminthuridae</taxon>
        <taxon>Allacma</taxon>
    </lineage>
</organism>
<dbReference type="InterPro" id="IPR050122">
    <property type="entry name" value="RTK"/>
</dbReference>
<dbReference type="PANTHER" id="PTHR24416">
    <property type="entry name" value="TYROSINE-PROTEIN KINASE RECEPTOR"/>
    <property type="match status" value="1"/>
</dbReference>
<dbReference type="InterPro" id="IPR020635">
    <property type="entry name" value="Tyr_kinase_cat_dom"/>
</dbReference>
<dbReference type="InterPro" id="IPR008266">
    <property type="entry name" value="Tyr_kinase_AS"/>
</dbReference>
<dbReference type="GO" id="GO:0005524">
    <property type="term" value="F:ATP binding"/>
    <property type="evidence" value="ECO:0007669"/>
    <property type="project" value="InterPro"/>
</dbReference>
<dbReference type="PROSITE" id="PS50011">
    <property type="entry name" value="PROTEIN_KINASE_DOM"/>
    <property type="match status" value="1"/>
</dbReference>
<evidence type="ECO:0000313" key="3">
    <source>
        <dbReference type="Proteomes" id="UP000708208"/>
    </source>
</evidence>
<proteinExistence type="predicted"/>
<accession>A0A8J2P9R3</accession>
<comment type="caution">
    <text evidence="2">The sequence shown here is derived from an EMBL/GenBank/DDBJ whole genome shotgun (WGS) entry which is preliminary data.</text>
</comment>
<dbReference type="Pfam" id="PF07714">
    <property type="entry name" value="PK_Tyr_Ser-Thr"/>
    <property type="match status" value="1"/>
</dbReference>
<dbReference type="SMART" id="SM00219">
    <property type="entry name" value="TyrKc"/>
    <property type="match status" value="1"/>
</dbReference>
<keyword evidence="3" id="KW-1185">Reference proteome</keyword>
<name>A0A8J2P9R3_9HEXA</name>
<dbReference type="InterPro" id="IPR000719">
    <property type="entry name" value="Prot_kinase_dom"/>
</dbReference>
<dbReference type="Pfam" id="PF11901">
    <property type="entry name" value="DM9"/>
    <property type="match status" value="1"/>
</dbReference>
<dbReference type="EMBL" id="CAJVCH010470360">
    <property type="protein sequence ID" value="CAG7820136.1"/>
    <property type="molecule type" value="Genomic_DNA"/>
</dbReference>
<dbReference type="GO" id="GO:0007169">
    <property type="term" value="P:cell surface receptor protein tyrosine kinase signaling pathway"/>
    <property type="evidence" value="ECO:0007669"/>
    <property type="project" value="TreeGrafter"/>
</dbReference>
<feature type="domain" description="Protein kinase" evidence="1">
    <location>
        <begin position="290"/>
        <end position="530"/>
    </location>
</feature>
<dbReference type="InterPro" id="IPR006616">
    <property type="entry name" value="DM9_repeat"/>
</dbReference>
<dbReference type="OrthoDB" id="546826at2759"/>
<gene>
    <name evidence="2" type="ORF">AFUS01_LOCUS30542</name>
</gene>
<dbReference type="GO" id="GO:0004714">
    <property type="term" value="F:transmembrane receptor protein tyrosine kinase activity"/>
    <property type="evidence" value="ECO:0007669"/>
    <property type="project" value="TreeGrafter"/>
</dbReference>
<reference evidence="2" key="1">
    <citation type="submission" date="2021-06" db="EMBL/GenBank/DDBJ databases">
        <authorList>
            <person name="Hodson N. C."/>
            <person name="Mongue J. A."/>
            <person name="Jaron S. K."/>
        </authorList>
    </citation>
    <scope>NUCLEOTIDE SEQUENCE</scope>
</reference>
<dbReference type="Proteomes" id="UP000708208">
    <property type="component" value="Unassembled WGS sequence"/>
</dbReference>
<protein>
    <recommendedName>
        <fullName evidence="1">Protein kinase domain-containing protein</fullName>
    </recommendedName>
</protein>
<evidence type="ECO:0000259" key="1">
    <source>
        <dbReference type="PROSITE" id="PS50011"/>
    </source>
</evidence>
<dbReference type="AlphaFoldDB" id="A0A8J2P9R3"/>
<dbReference type="GO" id="GO:0005886">
    <property type="term" value="C:plasma membrane"/>
    <property type="evidence" value="ECO:0007669"/>
    <property type="project" value="TreeGrafter"/>
</dbReference>
<feature type="non-terminal residue" evidence="2">
    <location>
        <position position="1"/>
    </location>
</feature>
<dbReference type="InterPro" id="IPR001245">
    <property type="entry name" value="Ser-Thr/Tyr_kinase_cat_dom"/>
</dbReference>
<dbReference type="GO" id="GO:0043235">
    <property type="term" value="C:receptor complex"/>
    <property type="evidence" value="ECO:0007669"/>
    <property type="project" value="TreeGrafter"/>
</dbReference>
<dbReference type="SMART" id="SM00696">
    <property type="entry name" value="DM9"/>
    <property type="match status" value="1"/>
</dbReference>
<evidence type="ECO:0000313" key="2">
    <source>
        <dbReference type="EMBL" id="CAG7820136.1"/>
    </source>
</evidence>
<sequence>MISEYDVLFDTRVSCNSYCKSENIRLPRAFVTYRTSKGLWSDKFNAENALKSGYEPDIGLAYICRVKTTLGKLTTGKYYHTGDVYQGCYYISGTKDEVKITHDGSYQILISGPTTIYGWILRRNGDIADGALEGGLTETGEITFICRAFFYDTIENKTFLLPGSLVPSQGACTVAYYGLKGIRSYEILVDAGCSCSSYVYDPRIGVRQTGRLDLQSKYTCSSQLDSIYYMYPTSQRQEIISGNLYYGSNTGSGESIYCDLKEPYQNLDLEIQVGKCDSVVECDLKFSHMPPLIDFLNDSKNEKVEVFRQYNKSTGVKSMHHYGYVQCTSMLTNSIRTDTSEYFLKSDYMFTGLDDKIYFLSKRPPNKSNNEGATPIENLAFNGRMVITSSDLKTEKEVLVEKIRERTCLAVIEFSPHGDLNGYLRQYFGRSNLTREGDAQSMEMTEMGKLIMSPSVLNSFCRQIATGMKFLSQKKVIHGDLATRNVLVFDNNVVKITDFGLSRKLYNCKSYTKANQAPLPWRWMALESLR</sequence>
<dbReference type="PANTHER" id="PTHR24416:SF620">
    <property type="entry name" value="TYROSINE-PROTEIN KINASE RECEPTOR TORSO"/>
    <property type="match status" value="1"/>
</dbReference>